<evidence type="ECO:0008006" key="4">
    <source>
        <dbReference type="Google" id="ProtNLM"/>
    </source>
</evidence>
<dbReference type="OrthoDB" id="1489185at2"/>
<reference evidence="2 3" key="1">
    <citation type="submission" date="2016-12" db="EMBL/GenBank/DDBJ databases">
        <authorList>
            <person name="Song W.-J."/>
            <person name="Kurnit D.M."/>
        </authorList>
    </citation>
    <scope>NUCLEOTIDE SEQUENCE [LARGE SCALE GENOMIC DNA]</scope>
    <source>
        <strain evidence="2 3">HSG9</strain>
    </source>
</reference>
<keyword evidence="3" id="KW-1185">Reference proteome</keyword>
<gene>
    <name evidence="2" type="ORF">BUL40_04930</name>
</gene>
<evidence type="ECO:0000313" key="2">
    <source>
        <dbReference type="EMBL" id="OQD43952.1"/>
    </source>
</evidence>
<evidence type="ECO:0000256" key="1">
    <source>
        <dbReference type="SAM" id="SignalP"/>
    </source>
</evidence>
<feature type="signal peptide" evidence="1">
    <location>
        <begin position="1"/>
        <end position="18"/>
    </location>
</feature>
<sequence length="387" mass="42965">MKKLLYISFFTLSSVATAQDALFNSGGFQLHDNGAIGFHTNWINTAPFVAEQGLVGFYGDNPVQVLGNSNPTLYDLELFAPGGVFLGNTININNNANFIAGNLLSSLNNNTVYLNFMDNAFFTGEDDLRKVSGIAAITNKRIFSFPVGDVSMLRPLTLSSENTNAFASCKYLFQNPSNPFSIEETFDTQEKIRDIGEISEREFWVLTSTQPSRVTINWNTRSELFNLANSVDDIILVGWSKVNAQWVIIGNSALSGDVDQGFLTSETFVPDDYAALTFGTVPLPTDTFAVNNPTLGNYFVSPNADGINDVLIFDALDPTAPNEVYIYNRFGQRVFYKENYTNEFAGFSNIDNFVVGRDKGLPAGIYYYTVSLPQQELNYQGFFYLKD</sequence>
<organism evidence="2 3">
    <name type="scientific">Croceivirga radicis</name>
    <dbReference type="NCBI Taxonomy" id="1929488"/>
    <lineage>
        <taxon>Bacteria</taxon>
        <taxon>Pseudomonadati</taxon>
        <taxon>Bacteroidota</taxon>
        <taxon>Flavobacteriia</taxon>
        <taxon>Flavobacteriales</taxon>
        <taxon>Flavobacteriaceae</taxon>
        <taxon>Croceivirga</taxon>
    </lineage>
</organism>
<feature type="chain" id="PRO_5012302872" description="Gliding motility-associated C-terminal domain-containing protein" evidence="1">
    <location>
        <begin position="19"/>
        <end position="387"/>
    </location>
</feature>
<accession>A0A1V6LUV0</accession>
<comment type="caution">
    <text evidence="2">The sequence shown here is derived from an EMBL/GenBank/DDBJ whole genome shotgun (WGS) entry which is preliminary data.</text>
</comment>
<dbReference type="RefSeq" id="WP_080318298.1">
    <property type="nucleotide sequence ID" value="NZ_MTBC01000002.1"/>
</dbReference>
<evidence type="ECO:0000313" key="3">
    <source>
        <dbReference type="Proteomes" id="UP000191680"/>
    </source>
</evidence>
<dbReference type="Proteomes" id="UP000191680">
    <property type="component" value="Unassembled WGS sequence"/>
</dbReference>
<dbReference type="AlphaFoldDB" id="A0A1V6LUV0"/>
<dbReference type="Pfam" id="PF13585">
    <property type="entry name" value="CHU_C"/>
    <property type="match status" value="1"/>
</dbReference>
<keyword evidence="1" id="KW-0732">Signal</keyword>
<name>A0A1V6LUV0_9FLAO</name>
<protein>
    <recommendedName>
        <fullName evidence="4">Gliding motility-associated C-terminal domain-containing protein</fullName>
    </recommendedName>
</protein>
<proteinExistence type="predicted"/>
<dbReference type="EMBL" id="MTBC01000002">
    <property type="protein sequence ID" value="OQD43952.1"/>
    <property type="molecule type" value="Genomic_DNA"/>
</dbReference>